<evidence type="ECO:0000313" key="3">
    <source>
        <dbReference type="Proteomes" id="UP000252893"/>
    </source>
</evidence>
<dbReference type="PANTHER" id="PTHR30514:SF18">
    <property type="entry name" value="RPIR-FAMILY TRANSCRIPTIONAL REGULATOR"/>
    <property type="match status" value="1"/>
</dbReference>
<dbReference type="InterPro" id="IPR036388">
    <property type="entry name" value="WH-like_DNA-bd_sf"/>
</dbReference>
<comment type="caution">
    <text evidence="2">The sequence shown here is derived from an EMBL/GenBank/DDBJ whole genome shotgun (WGS) entry which is preliminary data.</text>
</comment>
<dbReference type="Gene3D" id="1.10.10.10">
    <property type="entry name" value="Winged helix-like DNA-binding domain superfamily/Winged helix DNA-binding domain"/>
    <property type="match status" value="1"/>
</dbReference>
<dbReference type="GO" id="GO:0003677">
    <property type="term" value="F:DNA binding"/>
    <property type="evidence" value="ECO:0007669"/>
    <property type="project" value="InterPro"/>
</dbReference>
<dbReference type="SUPFAM" id="SSF53697">
    <property type="entry name" value="SIS domain"/>
    <property type="match status" value="1"/>
</dbReference>
<dbReference type="InterPro" id="IPR009057">
    <property type="entry name" value="Homeodomain-like_sf"/>
</dbReference>
<dbReference type="SUPFAM" id="SSF46689">
    <property type="entry name" value="Homeodomain-like"/>
    <property type="match status" value="1"/>
</dbReference>
<dbReference type="Proteomes" id="UP000252893">
    <property type="component" value="Unassembled WGS sequence"/>
</dbReference>
<gene>
    <name evidence="2" type="ORF">DFR47_10966</name>
</gene>
<dbReference type="EMBL" id="QNRH01000009">
    <property type="protein sequence ID" value="RBO91206.1"/>
    <property type="molecule type" value="Genomic_DNA"/>
</dbReference>
<proteinExistence type="predicted"/>
<dbReference type="GO" id="GO:0003700">
    <property type="term" value="F:DNA-binding transcription factor activity"/>
    <property type="evidence" value="ECO:0007669"/>
    <property type="project" value="InterPro"/>
</dbReference>
<sequence>MSEAIRERLKSSLEDSTSAGSQIANYMLTNLNSLPFENAATLAEKIGVSEVTIGRFCRKLGYKHFKDLKTELGESIGHQPWLVGDRLKEFTQESSKGDASAKILEKEIAALVHIHELARKPQWKTAANRLATAKKVFVVGFQTERGLAQYFAHQLQYLRDDVFLVDTTNGNFSEIFLNDNSHSALVMFEARKYSNLAALLARRAKAAGIPVTLFTDPYCHWCRGVAAETFNVPTDTGTFWDSTAMMAVLGNLLLNEVVSQLGPSVETRMNEISELYKHFTGHTK</sequence>
<dbReference type="GO" id="GO:1901135">
    <property type="term" value="P:carbohydrate derivative metabolic process"/>
    <property type="evidence" value="ECO:0007669"/>
    <property type="project" value="InterPro"/>
</dbReference>
<dbReference type="InterPro" id="IPR000281">
    <property type="entry name" value="HTH_RpiR"/>
</dbReference>
<reference evidence="2 3" key="1">
    <citation type="submission" date="2018-06" db="EMBL/GenBank/DDBJ databases">
        <title>Genomic Encyclopedia of Type Strains, Phase IV (KMG-IV): sequencing the most valuable type-strain genomes for metagenomic binning, comparative biology and taxonomic classification.</title>
        <authorList>
            <person name="Goeker M."/>
        </authorList>
    </citation>
    <scope>NUCLEOTIDE SEQUENCE [LARGE SCALE GENOMIC DNA]</scope>
    <source>
        <strain evidence="2 3">DSM 25619</strain>
    </source>
</reference>
<dbReference type="Pfam" id="PF01418">
    <property type="entry name" value="HTH_6"/>
    <property type="match status" value="1"/>
</dbReference>
<organism evidence="2 3">
    <name type="scientific">Pseudochrobactrum asaccharolyticum</name>
    <dbReference type="NCBI Taxonomy" id="354351"/>
    <lineage>
        <taxon>Bacteria</taxon>
        <taxon>Pseudomonadati</taxon>
        <taxon>Pseudomonadota</taxon>
        <taxon>Alphaproteobacteria</taxon>
        <taxon>Hyphomicrobiales</taxon>
        <taxon>Brucellaceae</taxon>
        <taxon>Pseudochrobactrum</taxon>
    </lineage>
</organism>
<dbReference type="OrthoDB" id="8582409at2"/>
<dbReference type="RefSeq" id="WP_113945896.1">
    <property type="nucleotide sequence ID" value="NZ_JBHEEG010000010.1"/>
</dbReference>
<name>A0A366DMD1_9HYPH</name>
<dbReference type="Gene3D" id="3.40.50.10490">
    <property type="entry name" value="Glucose-6-phosphate isomerase like protein, domain 1"/>
    <property type="match status" value="1"/>
</dbReference>
<dbReference type="PROSITE" id="PS51071">
    <property type="entry name" value="HTH_RPIR"/>
    <property type="match status" value="1"/>
</dbReference>
<dbReference type="AlphaFoldDB" id="A0A366DMD1"/>
<evidence type="ECO:0000313" key="2">
    <source>
        <dbReference type="EMBL" id="RBO91206.1"/>
    </source>
</evidence>
<feature type="domain" description="HTH rpiR-type" evidence="1">
    <location>
        <begin position="3"/>
        <end position="79"/>
    </location>
</feature>
<evidence type="ECO:0000259" key="1">
    <source>
        <dbReference type="PROSITE" id="PS51071"/>
    </source>
</evidence>
<accession>A0A366DMD1</accession>
<keyword evidence="3" id="KW-1185">Reference proteome</keyword>
<dbReference type="InterPro" id="IPR047640">
    <property type="entry name" value="RpiR-like"/>
</dbReference>
<protein>
    <submittedName>
        <fullName evidence="2">RpiR family transcriptional regulator</fullName>
    </submittedName>
</protein>
<dbReference type="PANTHER" id="PTHR30514">
    <property type="entry name" value="GLUCOKINASE"/>
    <property type="match status" value="1"/>
</dbReference>
<dbReference type="InterPro" id="IPR046348">
    <property type="entry name" value="SIS_dom_sf"/>
</dbReference>
<dbReference type="GO" id="GO:0097367">
    <property type="term" value="F:carbohydrate derivative binding"/>
    <property type="evidence" value="ECO:0007669"/>
    <property type="project" value="InterPro"/>
</dbReference>